<dbReference type="InterPro" id="IPR017911">
    <property type="entry name" value="MacB-like_ATP-bd"/>
</dbReference>
<dbReference type="CDD" id="cd03255">
    <property type="entry name" value="ABC_MJ0796_LolCDE_FtsE"/>
    <property type="match status" value="1"/>
</dbReference>
<evidence type="ECO:0000313" key="6">
    <source>
        <dbReference type="EMBL" id="SJZ53649.1"/>
    </source>
</evidence>
<evidence type="ECO:0000313" key="7">
    <source>
        <dbReference type="Proteomes" id="UP000243297"/>
    </source>
</evidence>
<dbReference type="FunFam" id="3.40.50.300:FF:000032">
    <property type="entry name" value="Export ABC transporter ATP-binding protein"/>
    <property type="match status" value="1"/>
</dbReference>
<dbReference type="PROSITE" id="PS00211">
    <property type="entry name" value="ABC_TRANSPORTER_1"/>
    <property type="match status" value="1"/>
</dbReference>
<reference evidence="7" key="1">
    <citation type="submission" date="2017-02" db="EMBL/GenBank/DDBJ databases">
        <authorList>
            <person name="Varghese N."/>
            <person name="Submissions S."/>
        </authorList>
    </citation>
    <scope>NUCLEOTIDE SEQUENCE [LARGE SCALE GENOMIC DNA]</scope>
    <source>
        <strain evidence="7">ATCC 25662</strain>
    </source>
</reference>
<dbReference type="SMART" id="SM00382">
    <property type="entry name" value="AAA"/>
    <property type="match status" value="1"/>
</dbReference>
<dbReference type="PANTHER" id="PTHR42798">
    <property type="entry name" value="LIPOPROTEIN-RELEASING SYSTEM ATP-BINDING PROTEIN LOLD"/>
    <property type="match status" value="1"/>
</dbReference>
<dbReference type="Gene3D" id="3.40.50.300">
    <property type="entry name" value="P-loop containing nucleotide triphosphate hydrolases"/>
    <property type="match status" value="1"/>
</dbReference>
<dbReference type="PANTHER" id="PTHR42798:SF6">
    <property type="entry name" value="CELL DIVISION ATP-BINDING PROTEIN FTSE"/>
    <property type="match status" value="1"/>
</dbReference>
<dbReference type="InterPro" id="IPR003593">
    <property type="entry name" value="AAA+_ATPase"/>
</dbReference>
<dbReference type="GO" id="GO:0022857">
    <property type="term" value="F:transmembrane transporter activity"/>
    <property type="evidence" value="ECO:0007669"/>
    <property type="project" value="UniProtKB-ARBA"/>
</dbReference>
<dbReference type="STRING" id="118967.SAMN02745191_0871"/>
<feature type="domain" description="ABC transporter" evidence="5">
    <location>
        <begin position="6"/>
        <end position="229"/>
    </location>
</feature>
<organism evidence="6 7">
    <name type="scientific">Anaerorhabdus furcosa</name>
    <dbReference type="NCBI Taxonomy" id="118967"/>
    <lineage>
        <taxon>Bacteria</taxon>
        <taxon>Bacillati</taxon>
        <taxon>Bacillota</taxon>
        <taxon>Erysipelotrichia</taxon>
        <taxon>Erysipelotrichales</taxon>
        <taxon>Erysipelotrichaceae</taxon>
        <taxon>Anaerorhabdus</taxon>
    </lineage>
</organism>
<dbReference type="RefSeq" id="WP_078711301.1">
    <property type="nucleotide sequence ID" value="NZ_FUWY01000002.1"/>
</dbReference>
<dbReference type="InterPro" id="IPR027417">
    <property type="entry name" value="P-loop_NTPase"/>
</dbReference>
<protein>
    <submittedName>
        <fullName evidence="6">Putative ABC transport system ATP-binding protein</fullName>
    </submittedName>
</protein>
<dbReference type="EMBL" id="FUWY01000002">
    <property type="protein sequence ID" value="SJZ53649.1"/>
    <property type="molecule type" value="Genomic_DNA"/>
</dbReference>
<evidence type="ECO:0000256" key="3">
    <source>
        <dbReference type="ARBA" id="ARBA00022741"/>
    </source>
</evidence>
<dbReference type="Pfam" id="PF00005">
    <property type="entry name" value="ABC_tran"/>
    <property type="match status" value="1"/>
</dbReference>
<proteinExistence type="inferred from homology"/>
<dbReference type="AlphaFoldDB" id="A0A1T4LFZ9"/>
<evidence type="ECO:0000256" key="2">
    <source>
        <dbReference type="ARBA" id="ARBA00022448"/>
    </source>
</evidence>
<dbReference type="GO" id="GO:0098796">
    <property type="term" value="C:membrane protein complex"/>
    <property type="evidence" value="ECO:0007669"/>
    <property type="project" value="UniProtKB-ARBA"/>
</dbReference>
<keyword evidence="3" id="KW-0547">Nucleotide-binding</keyword>
<dbReference type="GO" id="GO:0016887">
    <property type="term" value="F:ATP hydrolysis activity"/>
    <property type="evidence" value="ECO:0007669"/>
    <property type="project" value="InterPro"/>
</dbReference>
<keyword evidence="4 6" id="KW-0067">ATP-binding</keyword>
<dbReference type="OrthoDB" id="9782239at2"/>
<dbReference type="PROSITE" id="PS50893">
    <property type="entry name" value="ABC_TRANSPORTER_2"/>
    <property type="match status" value="1"/>
</dbReference>
<dbReference type="InterPro" id="IPR017871">
    <property type="entry name" value="ABC_transporter-like_CS"/>
</dbReference>
<evidence type="ECO:0000256" key="4">
    <source>
        <dbReference type="ARBA" id="ARBA00022840"/>
    </source>
</evidence>
<keyword evidence="7" id="KW-1185">Reference proteome</keyword>
<name>A0A1T4LFZ9_9FIRM</name>
<evidence type="ECO:0000259" key="5">
    <source>
        <dbReference type="PROSITE" id="PS50893"/>
    </source>
</evidence>
<evidence type="ECO:0000256" key="1">
    <source>
        <dbReference type="ARBA" id="ARBA00005417"/>
    </source>
</evidence>
<gene>
    <name evidence="6" type="ORF">SAMN02745191_0871</name>
</gene>
<comment type="similarity">
    <text evidence="1">Belongs to the ABC transporter superfamily.</text>
</comment>
<dbReference type="InterPro" id="IPR003439">
    <property type="entry name" value="ABC_transporter-like_ATP-bd"/>
</dbReference>
<dbReference type="Proteomes" id="UP000243297">
    <property type="component" value="Unassembled WGS sequence"/>
</dbReference>
<dbReference type="GO" id="GO:0005524">
    <property type="term" value="F:ATP binding"/>
    <property type="evidence" value="ECO:0007669"/>
    <property type="project" value="UniProtKB-KW"/>
</dbReference>
<accession>A0A1T4LFZ9</accession>
<keyword evidence="2" id="KW-0813">Transport</keyword>
<dbReference type="SUPFAM" id="SSF52540">
    <property type="entry name" value="P-loop containing nucleoside triphosphate hydrolases"/>
    <property type="match status" value="1"/>
</dbReference>
<sequence length="229" mass="25212">MSEVVIECIDIKKIYNPGVNETHALAGVSFKIHKGEFVSIIGASGSGKSTLLNTLGLLDKPTSGEYHLNGENVTSYSEKQLTNLRLKKFGFIFQSFNLMNNITCIKNVELPMLYAGIPSSKRKKMAEEKMDRMMIKNQANKKPMTLSGGQRQRVAIARALVNNPEVIFADEPTGALDSKTTVSILELLKELNEQGNTIVVVTHDMNVAKTAKRIITIKDGKIESDVSNV</sequence>